<dbReference type="NCBIfam" id="NF009154">
    <property type="entry name" value="PRK12497.3-3"/>
    <property type="match status" value="1"/>
</dbReference>
<dbReference type="Pfam" id="PF02021">
    <property type="entry name" value="UPF0102"/>
    <property type="match status" value="1"/>
</dbReference>
<dbReference type="NCBIfam" id="TIGR00252">
    <property type="entry name" value="YraN family protein"/>
    <property type="match status" value="1"/>
</dbReference>
<evidence type="ECO:0000256" key="2">
    <source>
        <dbReference type="HAMAP-Rule" id="MF_00048"/>
    </source>
</evidence>
<protein>
    <recommendedName>
        <fullName evidence="2">UPF0102 protein Tel_03700</fullName>
    </recommendedName>
</protein>
<name>A0A0S2TB24_9GAMM</name>
<dbReference type="Gene3D" id="3.40.1350.10">
    <property type="match status" value="1"/>
</dbReference>
<dbReference type="GO" id="GO:0003676">
    <property type="term" value="F:nucleic acid binding"/>
    <property type="evidence" value="ECO:0007669"/>
    <property type="project" value="InterPro"/>
</dbReference>
<dbReference type="HAMAP" id="MF_00048">
    <property type="entry name" value="UPF0102"/>
    <property type="match status" value="1"/>
</dbReference>
<proteinExistence type="inferred from homology"/>
<dbReference type="EMBL" id="CP013099">
    <property type="protein sequence ID" value="ALP52319.1"/>
    <property type="molecule type" value="Genomic_DNA"/>
</dbReference>
<evidence type="ECO:0000313" key="4">
    <source>
        <dbReference type="Proteomes" id="UP000055136"/>
    </source>
</evidence>
<reference evidence="3" key="1">
    <citation type="submission" date="2015-10" db="EMBL/GenBank/DDBJ databases">
        <title>Description of Candidatus Tenderia electrophaga gen. nov, sp. nov., an Uncultivated Electroautotroph from a Biocathode Enrichment.</title>
        <authorList>
            <person name="Eddie B.J."/>
            <person name="Malanoski A.P."/>
            <person name="Wang Z."/>
            <person name="Hall R.J."/>
            <person name="Oh S.D."/>
            <person name="Heiner C."/>
            <person name="Lin B."/>
            <person name="Strycharz-Glaven S.M."/>
        </authorList>
    </citation>
    <scope>NUCLEOTIDE SEQUENCE [LARGE SCALE GENOMIC DNA]</scope>
    <source>
        <strain evidence="3">NRL1</strain>
    </source>
</reference>
<evidence type="ECO:0000313" key="3">
    <source>
        <dbReference type="EMBL" id="ALP52319.1"/>
    </source>
</evidence>
<accession>A0A0S2TB24</accession>
<organism evidence="3 4">
    <name type="scientific">Candidatus Tenderia electrophaga</name>
    <dbReference type="NCBI Taxonomy" id="1748243"/>
    <lineage>
        <taxon>Bacteria</taxon>
        <taxon>Pseudomonadati</taxon>
        <taxon>Pseudomonadota</taxon>
        <taxon>Gammaproteobacteria</taxon>
        <taxon>Candidatus Tenderiales</taxon>
        <taxon>Candidatus Tenderiaceae</taxon>
        <taxon>Candidatus Tenderia</taxon>
    </lineage>
</organism>
<dbReference type="Proteomes" id="UP000055136">
    <property type="component" value="Chromosome"/>
</dbReference>
<gene>
    <name evidence="3" type="ORF">Tel_03700</name>
</gene>
<dbReference type="STRING" id="1748243.Tel_03700"/>
<sequence length="123" mass="13899">MSKTAQQTAGTHAEAQACAYLADQGLSLVERNYRCRQGEIDLIMQHGNTTVFVEVRYRRNSGFGSGAETVDRRKQQKLINAAAHYLQRQPRRAQQPARFDVISMRPAPKALHIEWIQDAFQAG</sequence>
<evidence type="ECO:0000256" key="1">
    <source>
        <dbReference type="ARBA" id="ARBA00006738"/>
    </source>
</evidence>
<comment type="similarity">
    <text evidence="1 2">Belongs to the UPF0102 family.</text>
</comment>
<dbReference type="KEGG" id="tee:Tel_03700"/>
<keyword evidence="4" id="KW-1185">Reference proteome</keyword>
<dbReference type="CDD" id="cd20736">
    <property type="entry name" value="PoNe_Nuclease"/>
    <property type="match status" value="1"/>
</dbReference>
<dbReference type="NCBIfam" id="NF009150">
    <property type="entry name" value="PRK12497.1-3"/>
    <property type="match status" value="1"/>
</dbReference>
<dbReference type="PANTHER" id="PTHR34039:SF1">
    <property type="entry name" value="UPF0102 PROTEIN YRAN"/>
    <property type="match status" value="1"/>
</dbReference>
<dbReference type="SUPFAM" id="SSF52980">
    <property type="entry name" value="Restriction endonuclease-like"/>
    <property type="match status" value="1"/>
</dbReference>
<dbReference type="InterPro" id="IPR011856">
    <property type="entry name" value="tRNA_endonuc-like_dom_sf"/>
</dbReference>
<dbReference type="InterPro" id="IPR011335">
    <property type="entry name" value="Restrct_endonuc-II-like"/>
</dbReference>
<dbReference type="InterPro" id="IPR003509">
    <property type="entry name" value="UPF0102_YraN-like"/>
</dbReference>
<dbReference type="PANTHER" id="PTHR34039">
    <property type="entry name" value="UPF0102 PROTEIN YRAN"/>
    <property type="match status" value="1"/>
</dbReference>
<dbReference type="AlphaFoldDB" id="A0A0S2TB24"/>